<proteinExistence type="predicted"/>
<accession>A8BN75</accession>
<dbReference type="InterPro" id="IPR027417">
    <property type="entry name" value="P-loop_NTPase"/>
</dbReference>
<name>A8BN75_PLAAC</name>
<dbReference type="Gene3D" id="3.40.50.300">
    <property type="entry name" value="P-loop containing nucleotide triphosphate hydrolases"/>
    <property type="match status" value="1"/>
</dbReference>
<dbReference type="PANTHER" id="PTHR33463">
    <property type="entry name" value="NB-ARC DOMAIN-CONTAINING PROTEIN-RELATED"/>
    <property type="match status" value="1"/>
</dbReference>
<feature type="domain" description="NB-ARC" evidence="1">
    <location>
        <begin position="18"/>
        <end position="138"/>
    </location>
</feature>
<dbReference type="Pfam" id="PF00931">
    <property type="entry name" value="NB-ARC"/>
    <property type="match status" value="1"/>
</dbReference>
<dbReference type="EMBL" id="EF653049">
    <property type="protein sequence ID" value="ABV30818.1"/>
    <property type="molecule type" value="Genomic_DNA"/>
</dbReference>
<dbReference type="PANTHER" id="PTHR33463:SF209">
    <property type="entry name" value="DISEASE RESISTANCE PROTEIN RPS2-LIKE"/>
    <property type="match status" value="1"/>
</dbReference>
<evidence type="ECO:0000313" key="2">
    <source>
        <dbReference type="EMBL" id="ABV30818.1"/>
    </source>
</evidence>
<dbReference type="SUPFAM" id="SSF52540">
    <property type="entry name" value="P-loop containing nucleoside triphosphate hydrolases"/>
    <property type="match status" value="1"/>
</dbReference>
<dbReference type="GO" id="GO:0043531">
    <property type="term" value="F:ADP binding"/>
    <property type="evidence" value="ECO:0007669"/>
    <property type="project" value="InterPro"/>
</dbReference>
<organism evidence="2">
    <name type="scientific">Platanus acerifolia</name>
    <name type="common">London plane tree</name>
    <dbReference type="NCBI Taxonomy" id="140101"/>
    <lineage>
        <taxon>Eukaryota</taxon>
        <taxon>Viridiplantae</taxon>
        <taxon>Streptophyta</taxon>
        <taxon>Embryophyta</taxon>
        <taxon>Tracheophyta</taxon>
        <taxon>Spermatophyta</taxon>
        <taxon>Magnoliopsida</taxon>
        <taxon>Proteales</taxon>
        <taxon>Platanaceae</taxon>
        <taxon>Platanus</taxon>
    </lineage>
</organism>
<sequence>SSSTSTIVSKEISFSIVLIIWVTMSKELSLRMLQNKIGKALEDLKFSNDEDDESISTELFEAFMPYKKFILILDDIWDTFPLEKVGIPEPTEKKNGCKIVLTTRSLEVCRGMETQKDVKVNMFSKEEAWNLFRNKAGDVVLSSQLQPIAELVAKESG</sequence>
<feature type="non-terminal residue" evidence="2">
    <location>
        <position position="157"/>
    </location>
</feature>
<dbReference type="AlphaFoldDB" id="A8BN75"/>
<dbReference type="InterPro" id="IPR050905">
    <property type="entry name" value="Plant_NBS-LRR"/>
</dbReference>
<feature type="non-terminal residue" evidence="2">
    <location>
        <position position="1"/>
    </location>
</feature>
<evidence type="ECO:0000259" key="1">
    <source>
        <dbReference type="Pfam" id="PF00931"/>
    </source>
</evidence>
<protein>
    <submittedName>
        <fullName evidence="2">NBS-containing resistance-like protein</fullName>
    </submittedName>
</protein>
<dbReference type="InterPro" id="IPR002182">
    <property type="entry name" value="NB-ARC"/>
</dbReference>
<reference evidence="2" key="1">
    <citation type="submission" date="2007-06" db="EMBL/GenBank/DDBJ databases">
        <authorList>
            <person name="Pilotti M."/>
            <person name="Brunetti A."/>
            <person name="Lumia V."/>
            <person name="Tizzani L."/>
            <person name="Gervasi F."/>
        </authorList>
    </citation>
    <scope>NUCLEOTIDE SEQUENCE</scope>
    <source>
        <strain evidence="2">F10bR2.2</strain>
    </source>
</reference>